<name>A0A382A3Q4_9ZZZZ</name>
<dbReference type="AlphaFoldDB" id="A0A382A3Q4"/>
<dbReference type="SUPFAM" id="SSF56300">
    <property type="entry name" value="Metallo-dependent phosphatases"/>
    <property type="match status" value="1"/>
</dbReference>
<gene>
    <name evidence="2" type="ORF">METZ01_LOCUS148715</name>
</gene>
<reference evidence="2" key="1">
    <citation type="submission" date="2018-05" db="EMBL/GenBank/DDBJ databases">
        <authorList>
            <person name="Lanie J.A."/>
            <person name="Ng W.-L."/>
            <person name="Kazmierczak K.M."/>
            <person name="Andrzejewski T.M."/>
            <person name="Davidsen T.M."/>
            <person name="Wayne K.J."/>
            <person name="Tettelin H."/>
            <person name="Glass J.I."/>
            <person name="Rusch D."/>
            <person name="Podicherti R."/>
            <person name="Tsui H.-C.T."/>
            <person name="Winkler M.E."/>
        </authorList>
    </citation>
    <scope>NUCLEOTIDE SEQUENCE</scope>
</reference>
<dbReference type="Pfam" id="PF00149">
    <property type="entry name" value="Metallophos"/>
    <property type="match status" value="1"/>
</dbReference>
<proteinExistence type="predicted"/>
<organism evidence="2">
    <name type="scientific">marine metagenome</name>
    <dbReference type="NCBI Taxonomy" id="408172"/>
    <lineage>
        <taxon>unclassified sequences</taxon>
        <taxon>metagenomes</taxon>
        <taxon>ecological metagenomes</taxon>
    </lineage>
</organism>
<dbReference type="PANTHER" id="PTHR16509:SF1">
    <property type="entry name" value="MANGANESE-DEPENDENT ADP-RIBOSE_CDP-ALCOHOL DIPHOSPHATASE"/>
    <property type="match status" value="1"/>
</dbReference>
<evidence type="ECO:0000259" key="1">
    <source>
        <dbReference type="Pfam" id="PF00149"/>
    </source>
</evidence>
<feature type="domain" description="Calcineurin-like phosphoesterase" evidence="1">
    <location>
        <begin position="7"/>
        <end position="215"/>
    </location>
</feature>
<dbReference type="InterPro" id="IPR004843">
    <property type="entry name" value="Calcineurin-like_PHP"/>
</dbReference>
<sequence length="275" mass="30780">MHCPRITIGLFSDAHYAHLVYGDRHCQDSLAKLRVCMDTFNIRQPDLVINLGDFIDKADDKEAEAAYLAAVRQVCESFAGDLHYVLGNHDLATFNKMEYLAACGTEHPEPYYAFENHGVHCVILDSNCHEDGTDFTAGMFDWDDAWVSEAQLSWLRDDLRRAGDRPVLVFSHGNLDHRLWENRLDPHVVKNAEQVRSILEQAGTVRAVIQAHYHPGLSTTINGIAYIGLRAMVVGAGTVQNAYALLTLWADNTIALEGFDQQPSIRISPEGNIIF</sequence>
<protein>
    <recommendedName>
        <fullName evidence="1">Calcineurin-like phosphoesterase domain-containing protein</fullName>
    </recommendedName>
</protein>
<dbReference type="GO" id="GO:0016787">
    <property type="term" value="F:hydrolase activity"/>
    <property type="evidence" value="ECO:0007669"/>
    <property type="project" value="InterPro"/>
</dbReference>
<evidence type="ECO:0000313" key="2">
    <source>
        <dbReference type="EMBL" id="SVA95861.1"/>
    </source>
</evidence>
<dbReference type="Gene3D" id="3.60.21.10">
    <property type="match status" value="2"/>
</dbReference>
<dbReference type="PANTHER" id="PTHR16509">
    <property type="match status" value="1"/>
</dbReference>
<dbReference type="InterPro" id="IPR029052">
    <property type="entry name" value="Metallo-depent_PP-like"/>
</dbReference>
<dbReference type="EMBL" id="UINC01023693">
    <property type="protein sequence ID" value="SVA95861.1"/>
    <property type="molecule type" value="Genomic_DNA"/>
</dbReference>
<accession>A0A382A3Q4</accession>